<evidence type="ECO:0000256" key="4">
    <source>
        <dbReference type="SAM" id="Phobius"/>
    </source>
</evidence>
<dbReference type="EMBL" id="QWKH01000003">
    <property type="protein sequence ID" value="NBI33611.1"/>
    <property type="molecule type" value="Genomic_DNA"/>
</dbReference>
<dbReference type="InterPro" id="IPR000792">
    <property type="entry name" value="Tscrpt_reg_LuxR_C"/>
</dbReference>
<dbReference type="PRINTS" id="PR00038">
    <property type="entry name" value="HTHLUXR"/>
</dbReference>
<keyword evidence="4" id="KW-0472">Membrane</keyword>
<dbReference type="CDD" id="cd06170">
    <property type="entry name" value="LuxR_C_like"/>
    <property type="match status" value="1"/>
</dbReference>
<feature type="transmembrane region" description="Helical" evidence="4">
    <location>
        <begin position="30"/>
        <end position="50"/>
    </location>
</feature>
<organism evidence="6">
    <name type="scientific">Muribaculaceae bacterium Z82</name>
    <dbReference type="NCBI Taxonomy" id="2304548"/>
    <lineage>
        <taxon>Bacteria</taxon>
        <taxon>Pseudomonadati</taxon>
        <taxon>Bacteroidota</taxon>
        <taxon>Bacteroidia</taxon>
        <taxon>Bacteroidales</taxon>
        <taxon>Muribaculaceae</taxon>
    </lineage>
</organism>
<feature type="domain" description="HTH luxR-type" evidence="5">
    <location>
        <begin position="374"/>
        <end position="432"/>
    </location>
</feature>
<dbReference type="InterPro" id="IPR036388">
    <property type="entry name" value="WH-like_DNA-bd_sf"/>
</dbReference>
<dbReference type="InterPro" id="IPR016032">
    <property type="entry name" value="Sig_transdc_resp-reg_C-effctor"/>
</dbReference>
<dbReference type="GO" id="GO:0006355">
    <property type="term" value="P:regulation of DNA-templated transcription"/>
    <property type="evidence" value="ECO:0007669"/>
    <property type="project" value="InterPro"/>
</dbReference>
<dbReference type="AlphaFoldDB" id="A0A7C9P578"/>
<feature type="transmembrane region" description="Helical" evidence="4">
    <location>
        <begin position="314"/>
        <end position="334"/>
    </location>
</feature>
<reference evidence="6" key="1">
    <citation type="submission" date="2018-08" db="EMBL/GenBank/DDBJ databases">
        <title>Murine metabolic-syndrome-specific gut microbial biobank.</title>
        <authorList>
            <person name="Liu C."/>
        </authorList>
    </citation>
    <scope>NUCLEOTIDE SEQUENCE [LARGE SCALE GENOMIC DNA]</scope>
    <source>
        <strain evidence="6">Z82</strain>
    </source>
</reference>
<keyword evidence="4" id="KW-0812">Transmembrane</keyword>
<feature type="transmembrane region" description="Helical" evidence="4">
    <location>
        <begin position="243"/>
        <end position="261"/>
    </location>
</feature>
<evidence type="ECO:0000256" key="1">
    <source>
        <dbReference type="ARBA" id="ARBA00023015"/>
    </source>
</evidence>
<sequence length="432" mass="46170">MRLGIVGLVPSVALPVFPALFVVRRVRRVAAVVVTGLWVAGWLGSCLLAASGSPVVAFAMVAVTGGCAAYFLVSWGLEFCAGDAETAERDFVFVLIATGAISVFAFELPEGAFSALLVIVAVAVGALALLECGCPDSDAERERSSAVCGALVLPERQMLASLVPLVLRTALTVTLVSFVWCVFSMRHQTLIVSKTLVFGVGFVLAGVAIRLFLKHSPSVGFAAATRWVLPAMAVGLLLNDSRFPWLLVSACLMLSVAHAAFEMTLRMQVVSFARRHDASRVFCVAWGFAAIMAGAFFGPSLYLALASAVAVDTLHLTLAVLAVLVIVGSLIPLVPDQQPEERRVLIAEAAGKTDDSAANDPARLALLMGMRYGLTNREAEILRMLLEGRSRPYIRDTLYVSISTVDTHVRHIYAKVGVHNKQDLIDLSRACE</sequence>
<evidence type="ECO:0000259" key="5">
    <source>
        <dbReference type="PROSITE" id="PS50043"/>
    </source>
</evidence>
<keyword evidence="2" id="KW-0238">DNA-binding</keyword>
<feature type="transmembrane region" description="Helical" evidence="4">
    <location>
        <begin position="6"/>
        <end position="23"/>
    </location>
</feature>
<dbReference type="PANTHER" id="PTHR44688:SF16">
    <property type="entry name" value="DNA-BINDING TRANSCRIPTIONAL ACTIVATOR DEVR_DOSR"/>
    <property type="match status" value="1"/>
</dbReference>
<keyword evidence="3" id="KW-0804">Transcription</keyword>
<feature type="transmembrane region" description="Helical" evidence="4">
    <location>
        <begin position="165"/>
        <end position="185"/>
    </location>
</feature>
<proteinExistence type="predicted"/>
<evidence type="ECO:0000256" key="3">
    <source>
        <dbReference type="ARBA" id="ARBA00023163"/>
    </source>
</evidence>
<evidence type="ECO:0000256" key="2">
    <source>
        <dbReference type="ARBA" id="ARBA00023125"/>
    </source>
</evidence>
<dbReference type="PANTHER" id="PTHR44688">
    <property type="entry name" value="DNA-BINDING TRANSCRIPTIONAL ACTIVATOR DEVR_DOSR"/>
    <property type="match status" value="1"/>
</dbReference>
<dbReference type="SUPFAM" id="SSF46894">
    <property type="entry name" value="C-terminal effector domain of the bipartite response regulators"/>
    <property type="match status" value="1"/>
</dbReference>
<keyword evidence="4" id="KW-1133">Transmembrane helix</keyword>
<feature type="transmembrane region" description="Helical" evidence="4">
    <location>
        <begin position="191"/>
        <end position="212"/>
    </location>
</feature>
<feature type="transmembrane region" description="Helical" evidence="4">
    <location>
        <begin position="56"/>
        <end position="77"/>
    </location>
</feature>
<protein>
    <submittedName>
        <fullName evidence="6">LuxR family transcriptional regulator</fullName>
    </submittedName>
</protein>
<dbReference type="PROSITE" id="PS50043">
    <property type="entry name" value="HTH_LUXR_2"/>
    <property type="match status" value="1"/>
</dbReference>
<dbReference type="GO" id="GO:0003677">
    <property type="term" value="F:DNA binding"/>
    <property type="evidence" value="ECO:0007669"/>
    <property type="project" value="UniProtKB-KW"/>
</dbReference>
<dbReference type="Pfam" id="PF00196">
    <property type="entry name" value="GerE"/>
    <property type="match status" value="1"/>
</dbReference>
<evidence type="ECO:0000313" key="6">
    <source>
        <dbReference type="EMBL" id="NBI33611.1"/>
    </source>
</evidence>
<dbReference type="SMART" id="SM00421">
    <property type="entry name" value="HTH_LUXR"/>
    <property type="match status" value="1"/>
</dbReference>
<gene>
    <name evidence="6" type="ORF">D1639_00875</name>
</gene>
<dbReference type="Gene3D" id="1.10.10.10">
    <property type="entry name" value="Winged helix-like DNA-binding domain superfamily/Winged helix DNA-binding domain"/>
    <property type="match status" value="1"/>
</dbReference>
<feature type="transmembrane region" description="Helical" evidence="4">
    <location>
        <begin position="89"/>
        <end position="106"/>
    </location>
</feature>
<accession>A0A7C9P578</accession>
<keyword evidence="1" id="KW-0805">Transcription regulation</keyword>
<name>A0A7C9P578_9BACT</name>
<feature type="transmembrane region" description="Helical" evidence="4">
    <location>
        <begin position="281"/>
        <end position="302"/>
    </location>
</feature>
<comment type="caution">
    <text evidence="6">The sequence shown here is derived from an EMBL/GenBank/DDBJ whole genome shotgun (WGS) entry which is preliminary data.</text>
</comment>